<sequence length="430" mass="48290">MAAQKVIALLATLLHLSLSQSPPEVLPVFLAPLENHTVTQGRDVFFTCVVNHLQGYKVAWIKSDSRAILAIHTHMVTHNPRLSVTHNGHNTWKLHISNVQNNDSGTYMCQVNTDPMRSQMGHMTVQIPPDIMDDDSTDGMVTRERGNIKLRCIATGIPKPTVTWRREDGRNITLREEGPVKSYDGETLNLTGVIRQEMGIYLCIASNGVPPTVSKRYSVQVHFAPMIKVTNQLVGAPVNRNVTLQCSVEASPRAMNTWLRDKGEKLLPSGKYTMTEFQQNEYSWQMNLTVHNLEKNDFGGYSCGAVNAVGKAEASVRLQELELVTETTPGPVSRHTDGKMRKKLNGKKKLHRRPYDHQEETDNYLSGIEDLGTTQVMGGSTQEGHRTERPFSFSERPWVTMVSSTQRLYPSFHGIFLLLFASLYSYLITI</sequence>
<gene>
    <name evidence="13" type="primary">LOC105274215</name>
</gene>
<feature type="domain" description="Ig-like" evidence="11">
    <location>
        <begin position="225"/>
        <end position="319"/>
    </location>
</feature>
<keyword evidence="3 10" id="KW-0732">Signal</keyword>
<dbReference type="InterPro" id="IPR051170">
    <property type="entry name" value="Neural/epithelial_adhesion"/>
</dbReference>
<feature type="chain" id="PRO_5040382332" evidence="10">
    <location>
        <begin position="20"/>
        <end position="430"/>
    </location>
</feature>
<protein>
    <submittedName>
        <fullName evidence="13">Lachesin</fullName>
    </submittedName>
</protein>
<evidence type="ECO:0000256" key="4">
    <source>
        <dbReference type="ARBA" id="ARBA00022737"/>
    </source>
</evidence>
<dbReference type="PROSITE" id="PS50835">
    <property type="entry name" value="IG_LIKE"/>
    <property type="match status" value="3"/>
</dbReference>
<dbReference type="InterPro" id="IPR013783">
    <property type="entry name" value="Ig-like_fold"/>
</dbReference>
<dbReference type="CDD" id="cd00096">
    <property type="entry name" value="Ig"/>
    <property type="match status" value="1"/>
</dbReference>
<feature type="domain" description="Ig-like" evidence="11">
    <location>
        <begin position="129"/>
        <end position="214"/>
    </location>
</feature>
<keyword evidence="7" id="KW-0325">Glycoprotein</keyword>
<evidence type="ECO:0000256" key="8">
    <source>
        <dbReference type="ARBA" id="ARBA00023319"/>
    </source>
</evidence>
<dbReference type="GO" id="GO:0043005">
    <property type="term" value="C:neuron projection"/>
    <property type="evidence" value="ECO:0007669"/>
    <property type="project" value="TreeGrafter"/>
</dbReference>
<evidence type="ECO:0000256" key="1">
    <source>
        <dbReference type="ARBA" id="ARBA00004236"/>
    </source>
</evidence>
<dbReference type="InterPro" id="IPR003599">
    <property type="entry name" value="Ig_sub"/>
</dbReference>
<dbReference type="PANTHER" id="PTHR12231:SF265">
    <property type="entry name" value="DPR-INTERACTING PROTEIN LAMBDA"/>
    <property type="match status" value="1"/>
</dbReference>
<evidence type="ECO:0000256" key="7">
    <source>
        <dbReference type="ARBA" id="ARBA00023180"/>
    </source>
</evidence>
<dbReference type="Gene3D" id="2.60.40.10">
    <property type="entry name" value="Immunoglobulins"/>
    <property type="match status" value="3"/>
</dbReference>
<name>A0A9R1TUD7_9HYME</name>
<dbReference type="Proteomes" id="UP000694866">
    <property type="component" value="Unplaced"/>
</dbReference>
<evidence type="ECO:0000259" key="11">
    <source>
        <dbReference type="PROSITE" id="PS50835"/>
    </source>
</evidence>
<dbReference type="KEGG" id="fas:105274215"/>
<dbReference type="Pfam" id="PF13927">
    <property type="entry name" value="Ig_3"/>
    <property type="match status" value="1"/>
</dbReference>
<evidence type="ECO:0000313" key="12">
    <source>
        <dbReference type="Proteomes" id="UP000694866"/>
    </source>
</evidence>
<evidence type="ECO:0000256" key="6">
    <source>
        <dbReference type="ARBA" id="ARBA00023157"/>
    </source>
</evidence>
<dbReference type="SMART" id="SM00409">
    <property type="entry name" value="IG"/>
    <property type="match status" value="3"/>
</dbReference>
<dbReference type="GO" id="GO:0005886">
    <property type="term" value="C:plasma membrane"/>
    <property type="evidence" value="ECO:0007669"/>
    <property type="project" value="UniProtKB-SubCell"/>
</dbReference>
<keyword evidence="2" id="KW-1003">Cell membrane</keyword>
<keyword evidence="8" id="KW-0393">Immunoglobulin domain</keyword>
<evidence type="ECO:0000256" key="9">
    <source>
        <dbReference type="SAM" id="Phobius"/>
    </source>
</evidence>
<evidence type="ECO:0000256" key="2">
    <source>
        <dbReference type="ARBA" id="ARBA00022475"/>
    </source>
</evidence>
<feature type="transmembrane region" description="Helical" evidence="9">
    <location>
        <begin position="408"/>
        <end position="427"/>
    </location>
</feature>
<dbReference type="InterPro" id="IPR007110">
    <property type="entry name" value="Ig-like_dom"/>
</dbReference>
<dbReference type="SUPFAM" id="SSF48726">
    <property type="entry name" value="Immunoglobulin"/>
    <property type="match status" value="3"/>
</dbReference>
<evidence type="ECO:0000256" key="3">
    <source>
        <dbReference type="ARBA" id="ARBA00022729"/>
    </source>
</evidence>
<dbReference type="CTD" id="26067049"/>
<dbReference type="PANTHER" id="PTHR12231">
    <property type="entry name" value="CTX-RELATED TYPE I TRANSMEMBRANE PROTEIN"/>
    <property type="match status" value="1"/>
</dbReference>
<dbReference type="OrthoDB" id="10012075at2759"/>
<feature type="domain" description="Ig-like" evidence="11">
    <location>
        <begin position="23"/>
        <end position="126"/>
    </location>
</feature>
<dbReference type="AlphaFoldDB" id="A0A9R1TUD7"/>
<dbReference type="SMART" id="SM00408">
    <property type="entry name" value="IGc2"/>
    <property type="match status" value="3"/>
</dbReference>
<accession>A0A9R1TUD7</accession>
<keyword evidence="9" id="KW-0812">Transmembrane</keyword>
<dbReference type="FunFam" id="2.60.40.10:FF:000328">
    <property type="entry name" value="CLUMA_CG000981, isoform A"/>
    <property type="match status" value="1"/>
</dbReference>
<reference evidence="13" key="1">
    <citation type="submission" date="2025-08" db="UniProtKB">
        <authorList>
            <consortium name="RefSeq"/>
        </authorList>
    </citation>
    <scope>IDENTIFICATION</scope>
    <source>
        <strain evidence="13">USDA-PBARC FA_bdor</strain>
        <tissue evidence="13">Whole organism</tissue>
    </source>
</reference>
<comment type="subcellular location">
    <subcellularLocation>
        <location evidence="1">Cell membrane</location>
    </subcellularLocation>
</comment>
<dbReference type="InterPro" id="IPR013098">
    <property type="entry name" value="Ig_I-set"/>
</dbReference>
<evidence type="ECO:0000313" key="13">
    <source>
        <dbReference type="RefSeq" id="XP_011315435.1"/>
    </source>
</evidence>
<evidence type="ECO:0000256" key="10">
    <source>
        <dbReference type="SAM" id="SignalP"/>
    </source>
</evidence>
<dbReference type="InterPro" id="IPR003598">
    <property type="entry name" value="Ig_sub2"/>
</dbReference>
<dbReference type="InterPro" id="IPR036179">
    <property type="entry name" value="Ig-like_dom_sf"/>
</dbReference>
<dbReference type="Pfam" id="PF07679">
    <property type="entry name" value="I-set"/>
    <property type="match status" value="2"/>
</dbReference>
<organism evidence="12 13">
    <name type="scientific">Fopius arisanus</name>
    <dbReference type="NCBI Taxonomy" id="64838"/>
    <lineage>
        <taxon>Eukaryota</taxon>
        <taxon>Metazoa</taxon>
        <taxon>Ecdysozoa</taxon>
        <taxon>Arthropoda</taxon>
        <taxon>Hexapoda</taxon>
        <taxon>Insecta</taxon>
        <taxon>Pterygota</taxon>
        <taxon>Neoptera</taxon>
        <taxon>Endopterygota</taxon>
        <taxon>Hymenoptera</taxon>
        <taxon>Apocrita</taxon>
        <taxon>Ichneumonoidea</taxon>
        <taxon>Braconidae</taxon>
        <taxon>Opiinae</taxon>
        <taxon>Fopius</taxon>
    </lineage>
</organism>
<keyword evidence="5 9" id="KW-0472">Membrane</keyword>
<feature type="signal peptide" evidence="10">
    <location>
        <begin position="1"/>
        <end position="19"/>
    </location>
</feature>
<proteinExistence type="predicted"/>
<dbReference type="GeneID" id="105274215"/>
<keyword evidence="6" id="KW-1015">Disulfide bond</keyword>
<keyword evidence="9" id="KW-1133">Transmembrane helix</keyword>
<dbReference type="RefSeq" id="XP_011315435.1">
    <property type="nucleotide sequence ID" value="XM_011317133.1"/>
</dbReference>
<evidence type="ECO:0000256" key="5">
    <source>
        <dbReference type="ARBA" id="ARBA00023136"/>
    </source>
</evidence>
<keyword evidence="4" id="KW-0677">Repeat</keyword>
<keyword evidence="12" id="KW-1185">Reference proteome</keyword>